<feature type="chain" id="PRO_5012492675" evidence="1">
    <location>
        <begin position="23"/>
        <end position="188"/>
    </location>
</feature>
<proteinExistence type="predicted"/>
<evidence type="ECO:0000313" key="2">
    <source>
        <dbReference type="EMBL" id="PAA56422.1"/>
    </source>
</evidence>
<feature type="signal peptide" evidence="1">
    <location>
        <begin position="1"/>
        <end position="22"/>
    </location>
</feature>
<sequence length="188" mass="21254">SIAATSCLTAIALVLVFTSSLAVCCVCMRFAGRKRYKPASPDELNRVILPVREKNPTKFEEHPGNFPIGQLLTRLSMQRKKPELTDSKKIKTKNDLLPKQQPSTDCRIYLGNRCYDNNGFYSDLDVQHCQPFLGVPNVSTLSNGKHEFLVTDPIYNGLLSQSNTRCAYPRQNPRTLQDAYRQSKETEL</sequence>
<organism evidence="2 3">
    <name type="scientific">Macrostomum lignano</name>
    <dbReference type="NCBI Taxonomy" id="282301"/>
    <lineage>
        <taxon>Eukaryota</taxon>
        <taxon>Metazoa</taxon>
        <taxon>Spiralia</taxon>
        <taxon>Lophotrochozoa</taxon>
        <taxon>Platyhelminthes</taxon>
        <taxon>Rhabditophora</taxon>
        <taxon>Macrostomorpha</taxon>
        <taxon>Macrostomida</taxon>
        <taxon>Macrostomidae</taxon>
        <taxon>Macrostomum</taxon>
    </lineage>
</organism>
<keyword evidence="1" id="KW-0732">Signal</keyword>
<accession>A0A267E6W7</accession>
<protein>
    <submittedName>
        <fullName evidence="2">Uncharacterized protein</fullName>
    </submittedName>
</protein>
<evidence type="ECO:0000256" key="1">
    <source>
        <dbReference type="SAM" id="SignalP"/>
    </source>
</evidence>
<keyword evidence="3" id="KW-1185">Reference proteome</keyword>
<evidence type="ECO:0000313" key="3">
    <source>
        <dbReference type="Proteomes" id="UP000215902"/>
    </source>
</evidence>
<gene>
    <name evidence="2" type="ORF">BOX15_Mlig014966g1</name>
</gene>
<name>A0A267E6W7_9PLAT</name>
<feature type="non-terminal residue" evidence="2">
    <location>
        <position position="1"/>
    </location>
</feature>
<dbReference type="Proteomes" id="UP000215902">
    <property type="component" value="Unassembled WGS sequence"/>
</dbReference>
<dbReference type="EMBL" id="NIVC01002622">
    <property type="protein sequence ID" value="PAA56422.1"/>
    <property type="molecule type" value="Genomic_DNA"/>
</dbReference>
<dbReference type="AlphaFoldDB" id="A0A267E6W7"/>
<comment type="caution">
    <text evidence="2">The sequence shown here is derived from an EMBL/GenBank/DDBJ whole genome shotgun (WGS) entry which is preliminary data.</text>
</comment>
<reference evidence="2 3" key="1">
    <citation type="submission" date="2017-06" db="EMBL/GenBank/DDBJ databases">
        <title>A platform for efficient transgenesis in Macrostomum lignano, a flatworm model organism for stem cell research.</title>
        <authorList>
            <person name="Berezikov E."/>
        </authorList>
    </citation>
    <scope>NUCLEOTIDE SEQUENCE [LARGE SCALE GENOMIC DNA]</scope>
    <source>
        <strain evidence="2">DV1</strain>
        <tissue evidence="2">Whole organism</tissue>
    </source>
</reference>